<proteinExistence type="predicted"/>
<keyword evidence="2" id="KW-0040">ANK repeat</keyword>
<evidence type="ECO:0000256" key="3">
    <source>
        <dbReference type="SAM" id="MobiDB-lite"/>
    </source>
</evidence>
<gene>
    <name evidence="4" type="ORF">FALBO_4824</name>
</gene>
<comment type="caution">
    <text evidence="4">The sequence shown here is derived from an EMBL/GenBank/DDBJ whole genome shotgun (WGS) entry which is preliminary data.</text>
</comment>
<feature type="region of interest" description="Disordered" evidence="3">
    <location>
        <begin position="18"/>
        <end position="46"/>
    </location>
</feature>
<name>A0A8H4PG05_9HYPO</name>
<dbReference type="PANTHER" id="PTHR24189">
    <property type="entry name" value="MYOTROPHIN"/>
    <property type="match status" value="1"/>
</dbReference>
<dbReference type="SUPFAM" id="SSF48403">
    <property type="entry name" value="Ankyrin repeat"/>
    <property type="match status" value="1"/>
</dbReference>
<dbReference type="OrthoDB" id="194358at2759"/>
<protein>
    <recommendedName>
        <fullName evidence="6">Ankyrin</fullName>
    </recommendedName>
</protein>
<dbReference type="Proteomes" id="UP000554235">
    <property type="component" value="Unassembled WGS sequence"/>
</dbReference>
<evidence type="ECO:0000313" key="4">
    <source>
        <dbReference type="EMBL" id="KAF4468286.1"/>
    </source>
</evidence>
<dbReference type="Gene3D" id="1.25.40.20">
    <property type="entry name" value="Ankyrin repeat-containing domain"/>
    <property type="match status" value="1"/>
</dbReference>
<evidence type="ECO:0000313" key="5">
    <source>
        <dbReference type="Proteomes" id="UP000554235"/>
    </source>
</evidence>
<dbReference type="PANTHER" id="PTHR24189:SF50">
    <property type="entry name" value="ANKYRIN REPEAT AND SOCS BOX PROTEIN 2"/>
    <property type="match status" value="1"/>
</dbReference>
<sequence length="364" mass="38395">MASPEELARARLMQQALQAQQQRQMQQQQLGNQMGQNQMSRTQPGTAMRPVGLAMATAHDDIPITEPGDLDLFAGRTTSQPDFAPFQAACRSGPSSAVEAIVSSKPRTPAFLHQGLIEALGAGNIDAARYLLASGAPITRQTPAHVLSASDDRKMPLLELLAQHGWTPNTPGFYGATLLPRIVTNDALLDWFLAHGANPNLGAQRDNRDRYGDPDSDSCIALEIAASRGSVESVQKLLDAGAQIGNGAPLYVAAGACPANANPHAAPVTPTKDFDAGRIPIMALLVENGADVNGKFESRHMTAQYPIVNAVVAGAVERVNWLLSQGADPNLRGAYGSAIQYAQKAGSDEMKSVLGINSTETGSA</sequence>
<keyword evidence="5" id="KW-1185">Reference proteome</keyword>
<organism evidence="4 5">
    <name type="scientific">Fusarium albosuccineum</name>
    <dbReference type="NCBI Taxonomy" id="1237068"/>
    <lineage>
        <taxon>Eukaryota</taxon>
        <taxon>Fungi</taxon>
        <taxon>Dikarya</taxon>
        <taxon>Ascomycota</taxon>
        <taxon>Pezizomycotina</taxon>
        <taxon>Sordariomycetes</taxon>
        <taxon>Hypocreomycetidae</taxon>
        <taxon>Hypocreales</taxon>
        <taxon>Nectriaceae</taxon>
        <taxon>Fusarium</taxon>
        <taxon>Fusarium decemcellulare species complex</taxon>
    </lineage>
</organism>
<dbReference type="AlphaFoldDB" id="A0A8H4PG05"/>
<evidence type="ECO:0008006" key="6">
    <source>
        <dbReference type="Google" id="ProtNLM"/>
    </source>
</evidence>
<dbReference type="InterPro" id="IPR050745">
    <property type="entry name" value="Multifunctional_regulatory"/>
</dbReference>
<dbReference type="SMART" id="SM00248">
    <property type="entry name" value="ANK"/>
    <property type="match status" value="3"/>
</dbReference>
<reference evidence="4 5" key="1">
    <citation type="submission" date="2020-01" db="EMBL/GenBank/DDBJ databases">
        <title>Identification and distribution of gene clusters putatively required for synthesis of sphingolipid metabolism inhibitors in phylogenetically diverse species of the filamentous fungus Fusarium.</title>
        <authorList>
            <person name="Kim H.-S."/>
            <person name="Busman M."/>
            <person name="Brown D.W."/>
            <person name="Divon H."/>
            <person name="Uhlig S."/>
            <person name="Proctor R.H."/>
        </authorList>
    </citation>
    <scope>NUCLEOTIDE SEQUENCE [LARGE SCALE GENOMIC DNA]</scope>
    <source>
        <strain evidence="4 5">NRRL 20459</strain>
    </source>
</reference>
<feature type="compositionally biased region" description="Low complexity" evidence="3">
    <location>
        <begin position="18"/>
        <end position="39"/>
    </location>
</feature>
<evidence type="ECO:0000256" key="2">
    <source>
        <dbReference type="ARBA" id="ARBA00023043"/>
    </source>
</evidence>
<dbReference type="EMBL" id="JAADYS010000635">
    <property type="protein sequence ID" value="KAF4468286.1"/>
    <property type="molecule type" value="Genomic_DNA"/>
</dbReference>
<accession>A0A8H4PG05</accession>
<dbReference type="InterPro" id="IPR036770">
    <property type="entry name" value="Ankyrin_rpt-contain_sf"/>
</dbReference>
<evidence type="ECO:0000256" key="1">
    <source>
        <dbReference type="ARBA" id="ARBA00022737"/>
    </source>
</evidence>
<keyword evidence="1" id="KW-0677">Repeat</keyword>
<dbReference type="InterPro" id="IPR002110">
    <property type="entry name" value="Ankyrin_rpt"/>
</dbReference>